<evidence type="ECO:0008006" key="3">
    <source>
        <dbReference type="Google" id="ProtNLM"/>
    </source>
</evidence>
<protein>
    <recommendedName>
        <fullName evidence="3">Heme-degrading domain-containing protein</fullName>
    </recommendedName>
</protein>
<dbReference type="PANTHER" id="PTHR28255">
    <property type="match status" value="1"/>
</dbReference>
<dbReference type="OrthoDB" id="9815315at2"/>
<dbReference type="InterPro" id="IPR005624">
    <property type="entry name" value="PduO/GlcC-like"/>
</dbReference>
<organism evidence="1 2">
    <name type="scientific">Massilimicrobiota timonensis</name>
    <dbReference type="NCBI Taxonomy" id="1776392"/>
    <lineage>
        <taxon>Bacteria</taxon>
        <taxon>Bacillati</taxon>
        <taxon>Bacillota</taxon>
        <taxon>Erysipelotrichia</taxon>
        <taxon>Erysipelotrichales</taxon>
        <taxon>Erysipelotrichaceae</taxon>
        <taxon>Massilimicrobiota</taxon>
    </lineage>
</organism>
<dbReference type="AlphaFoldDB" id="A0A1Y4SXA7"/>
<dbReference type="InterPro" id="IPR038084">
    <property type="entry name" value="PduO/GlcC-like_sf"/>
</dbReference>
<proteinExistence type="predicted"/>
<evidence type="ECO:0000313" key="2">
    <source>
        <dbReference type="Proteomes" id="UP000195305"/>
    </source>
</evidence>
<dbReference type="EMBL" id="NFLJ01000031">
    <property type="protein sequence ID" value="OUQ33413.1"/>
    <property type="molecule type" value="Genomic_DNA"/>
</dbReference>
<reference evidence="1 2" key="1">
    <citation type="journal article" date="2018" name="BMC Genomics">
        <title>Whole genome sequencing and function prediction of 133 gut anaerobes isolated from chicken caecum in pure cultures.</title>
        <authorList>
            <person name="Medvecky M."/>
            <person name="Cejkova D."/>
            <person name="Polansky O."/>
            <person name="Karasova D."/>
            <person name="Kubasova T."/>
            <person name="Cizek A."/>
            <person name="Rychlik I."/>
        </authorList>
    </citation>
    <scope>NUCLEOTIDE SEQUENCE [LARGE SCALE GENOMIC DNA]</scope>
    <source>
        <strain evidence="1 2">An13</strain>
    </source>
</reference>
<dbReference type="RefSeq" id="WP_087359010.1">
    <property type="nucleotide sequence ID" value="NZ_AP031415.1"/>
</dbReference>
<gene>
    <name evidence="1" type="ORF">B5E75_10485</name>
</gene>
<dbReference type="SUPFAM" id="SSF143744">
    <property type="entry name" value="GlcG-like"/>
    <property type="match status" value="1"/>
</dbReference>
<evidence type="ECO:0000313" key="1">
    <source>
        <dbReference type="EMBL" id="OUQ33413.1"/>
    </source>
</evidence>
<dbReference type="Proteomes" id="UP000195305">
    <property type="component" value="Unassembled WGS sequence"/>
</dbReference>
<dbReference type="Gene3D" id="3.30.450.150">
    <property type="entry name" value="Haem-degrading domain"/>
    <property type="match status" value="1"/>
</dbReference>
<dbReference type="InterPro" id="IPR010371">
    <property type="entry name" value="YBR137W-like"/>
</dbReference>
<comment type="caution">
    <text evidence="1">The sequence shown here is derived from an EMBL/GenBank/DDBJ whole genome shotgun (WGS) entry which is preliminary data.</text>
</comment>
<keyword evidence="2" id="KW-1185">Reference proteome</keyword>
<accession>A0A1Y4SXA7</accession>
<name>A0A1Y4SXA7_9FIRM</name>
<sequence length="148" mass="17421">MEELLQLEKDLSFISFDHEDAYHLGQMLVDKVNTQNLKPLRIRIVLNHDIVFQYLMNGKNGEEWLNRKQKTVEMFEHSSYYIWTCQETNHQYDKYLDDDSMAICGGGFPLIVNDEIIGCCIVSGLQHDQDHQIIVDCLKELKRKKEDL</sequence>
<dbReference type="PANTHER" id="PTHR28255:SF1">
    <property type="entry name" value="UPF0303 PROTEIN YBR137W"/>
    <property type="match status" value="1"/>
</dbReference>
<dbReference type="Pfam" id="PF03928">
    <property type="entry name" value="HbpS-like"/>
    <property type="match status" value="1"/>
</dbReference>